<organism evidence="1 2">
    <name type="scientific">Dioszegia hungarica</name>
    <dbReference type="NCBI Taxonomy" id="4972"/>
    <lineage>
        <taxon>Eukaryota</taxon>
        <taxon>Fungi</taxon>
        <taxon>Dikarya</taxon>
        <taxon>Basidiomycota</taxon>
        <taxon>Agaricomycotina</taxon>
        <taxon>Tremellomycetes</taxon>
        <taxon>Tremellales</taxon>
        <taxon>Bulleribasidiaceae</taxon>
        <taxon>Dioszegia</taxon>
    </lineage>
</organism>
<comment type="caution">
    <text evidence="1">The sequence shown here is derived from an EMBL/GenBank/DDBJ whole genome shotgun (WGS) entry which is preliminary data.</text>
</comment>
<keyword evidence="2" id="KW-1185">Reference proteome</keyword>
<evidence type="ECO:0000313" key="2">
    <source>
        <dbReference type="Proteomes" id="UP001164286"/>
    </source>
</evidence>
<sequence length="312" mass="35404">MSAATDTLADCCPCTDLRHLRIFQMTSHEIARALSLRQEERQGAFDLPAKITEGVHNKLEWFARKDALGMLAATIYRYYAGILDYSLDKAAVRRAQDAAVKIIRQQARLYSAGKLRSKRLFHHRHLLSPILESIAKRHPEVFPVDSSDWSHADWFRWHVVEATQSAQDTLLKDIRAELGRDGVYPGAGQTRPGPIPDADVEQLARFLLLNGVPLPLRNAEHDKYDQRIQLSDMARVWFLDFSGILLTFRAILYDRFEKIYEAAMRRFPQEQMGTGAVAGDMTLEVQCVYTKKGVKARNDGDGEGTDGEDEEE</sequence>
<reference evidence="1" key="1">
    <citation type="journal article" date="2022" name="G3 (Bethesda)">
        <title>High quality genome of the basidiomycete yeast Dioszegia hungarica PDD-24b-2 isolated from cloud water.</title>
        <authorList>
            <person name="Jarrige D."/>
            <person name="Haridas S."/>
            <person name="Bleykasten-Grosshans C."/>
            <person name="Joly M."/>
            <person name="Nadalig T."/>
            <person name="Sancelme M."/>
            <person name="Vuilleumier S."/>
            <person name="Grigoriev I.V."/>
            <person name="Amato P."/>
            <person name="Bringel F."/>
        </authorList>
    </citation>
    <scope>NUCLEOTIDE SEQUENCE</scope>
    <source>
        <strain evidence="1">PDD-24b-2</strain>
    </source>
</reference>
<proteinExistence type="predicted"/>
<dbReference type="Proteomes" id="UP001164286">
    <property type="component" value="Unassembled WGS sequence"/>
</dbReference>
<name>A0AA38HD53_9TREE</name>
<dbReference type="EMBL" id="JAKWFO010000003">
    <property type="protein sequence ID" value="KAI9638013.1"/>
    <property type="molecule type" value="Genomic_DNA"/>
</dbReference>
<gene>
    <name evidence="1" type="ORF">MKK02DRAFT_42397</name>
</gene>
<evidence type="ECO:0000313" key="1">
    <source>
        <dbReference type="EMBL" id="KAI9638013.1"/>
    </source>
</evidence>
<dbReference type="AlphaFoldDB" id="A0AA38HD53"/>
<dbReference type="GeneID" id="77731171"/>
<accession>A0AA38HD53</accession>
<dbReference type="RefSeq" id="XP_052947790.1">
    <property type="nucleotide sequence ID" value="XM_053091966.1"/>
</dbReference>
<protein>
    <submittedName>
        <fullName evidence="1">Uncharacterized protein</fullName>
    </submittedName>
</protein>